<sequence length="313" mass="34927">MTLSLCNEVKSSKQLLEAFNKKAYGAEKLVFAGVGDKDVYNIAAPFIDGGEMVLAGRVESRDSERSEVMFFVNHSGTWIPREGSVSFDLQDPFITFISGELVFGGVEVVFDTENPKQVLTWRTLFYKGTDIQDLTYFACGPDHMKDIRLIEYANGRIGVFTRPLGVDGARAVIGYTEIEKLEDLNEAVIDAAPVFTDQFLKDEWGGVNEVHLLNNGLAGVLGHISYMEEGEIRHYHAMTFAFDPKTSQRSPIKIIATRDQFPQGPAKRNDLIDVIFSGGLHRLEDGRAMLYAGVSDAEAHKLLIDDPFEEYEK</sequence>
<protein>
    <submittedName>
        <fullName evidence="1">DUF1861 family protein</fullName>
    </submittedName>
</protein>
<dbReference type="SUPFAM" id="SSF75005">
    <property type="entry name" value="Arabinanase/levansucrase/invertase"/>
    <property type="match status" value="1"/>
</dbReference>
<accession>A0ABT4GLU5</accession>
<dbReference type="InterPro" id="IPR015045">
    <property type="entry name" value="MPT-1-like_LmxM"/>
</dbReference>
<dbReference type="PANTHER" id="PTHR37036">
    <property type="match status" value="1"/>
</dbReference>
<dbReference type="EMBL" id="JAMDMX010000128">
    <property type="protein sequence ID" value="MCY9697177.1"/>
    <property type="molecule type" value="Genomic_DNA"/>
</dbReference>
<reference evidence="1 2" key="1">
    <citation type="submission" date="2022-05" db="EMBL/GenBank/DDBJ databases">
        <title>Genome Sequencing of Bee-Associated Microbes.</title>
        <authorList>
            <person name="Dunlap C."/>
        </authorList>
    </citation>
    <scope>NUCLEOTIDE SEQUENCE [LARGE SCALE GENOMIC DNA]</scope>
    <source>
        <strain evidence="1 2">NRRL B-14421</strain>
    </source>
</reference>
<dbReference type="RefSeq" id="WP_268617998.1">
    <property type="nucleotide sequence ID" value="NZ_JAMDMX010000128.1"/>
</dbReference>
<gene>
    <name evidence="1" type="ORF">M5X19_30590</name>
</gene>
<proteinExistence type="predicted"/>
<dbReference type="PANTHER" id="PTHR37036:SF2">
    <property type="entry name" value="DUF1861 FAMILY PROTEIN"/>
    <property type="match status" value="1"/>
</dbReference>
<evidence type="ECO:0000313" key="2">
    <source>
        <dbReference type="Proteomes" id="UP001527099"/>
    </source>
</evidence>
<evidence type="ECO:0000313" key="1">
    <source>
        <dbReference type="EMBL" id="MCY9697177.1"/>
    </source>
</evidence>
<keyword evidence="2" id="KW-1185">Reference proteome</keyword>
<dbReference type="InterPro" id="IPR023296">
    <property type="entry name" value="Glyco_hydro_beta-prop_sf"/>
</dbReference>
<comment type="caution">
    <text evidence="1">The sequence shown here is derived from an EMBL/GenBank/DDBJ whole genome shotgun (WGS) entry which is preliminary data.</text>
</comment>
<organism evidence="1 2">
    <name type="scientific">Paenibacillus alginolyticus</name>
    <dbReference type="NCBI Taxonomy" id="59839"/>
    <lineage>
        <taxon>Bacteria</taxon>
        <taxon>Bacillati</taxon>
        <taxon>Bacillota</taxon>
        <taxon>Bacilli</taxon>
        <taxon>Bacillales</taxon>
        <taxon>Paenibacillaceae</taxon>
        <taxon>Paenibacillus</taxon>
    </lineage>
</organism>
<dbReference type="Gene3D" id="2.115.10.20">
    <property type="entry name" value="Glycosyl hydrolase domain, family 43"/>
    <property type="match status" value="1"/>
</dbReference>
<dbReference type="Proteomes" id="UP001527099">
    <property type="component" value="Unassembled WGS sequence"/>
</dbReference>
<dbReference type="Pfam" id="PF08950">
    <property type="entry name" value="DUF1861"/>
    <property type="match status" value="1"/>
</dbReference>
<name>A0ABT4GLU5_9BACL</name>